<evidence type="ECO:0000259" key="8">
    <source>
        <dbReference type="Pfam" id="PF12704"/>
    </source>
</evidence>
<gene>
    <name evidence="9" type="ORF">PSM36_3324</name>
</gene>
<sequence>MKLIINNFKQFVKSSKAVFFFNIAGFTVAFTAFFVIAIQVYYDFSFNKNFEHSNEIHQFIRYHHANGSSFWTINQVLPEEIKDKIPEVKAYCLLQQTNRMEVTAEVDGERSVHTTWYAQATQGFFDVFTPEIISGSIEKIFDVQGKALISEETAKQIFGDRNPLGQTLQSGQSTFTIAAVYKDFPENCTLRNGIFSYMFPNNPSNWNYQGYFLIEPGSIDSVMEKLNSADIWGEEMFRKFSENPEEKIEYQLPALKNIYLYGYNKRINTTLSLLAIGIILLLIAFINYTNFAISMAPARIRNVNIHKIFGIDPMRLRLAIAAEAVLFTLFSLALSLVCLHYFKGSGLASNFVADLSIENNRQLITVISASILCLSLIIGIYPAIYTTSFNEAFAMKGSFFLSPKGVILRNSLILFQFTASIALICISGMIKMQNDYMQNYSWGFQKENIAYLHEGNPSIDLELLGDELKQNGSVIDYTLSWNLPGRIGMSWSRNFEGKYIDYFHIWPVTPNFFDFFGVKMVAGDNFPEERDREKIIFNQEFMRVNDFTEDIIGKEFEGFSPSNILGVVENINFESLHEPIKPMAFVVFPEKSNYQYLYLKLSGNDLPANITRIEQTWKKFSYRPFNLRFLDTTMDNLYKNEINTGNLISAFGLISVLIAMMGVYGLVLFNTRYKTKEIAIRKINGADEGEILQLLNRNMLRLLLVSFVVAVPVSLLVINNWMDRFAYKAQIPWWLFVGSGLLVLLISVVTVSWQSYRAAIANPVDSLKTE</sequence>
<evidence type="ECO:0000256" key="5">
    <source>
        <dbReference type="ARBA" id="ARBA00023136"/>
    </source>
</evidence>
<evidence type="ECO:0000256" key="4">
    <source>
        <dbReference type="ARBA" id="ARBA00022989"/>
    </source>
</evidence>
<dbReference type="EMBL" id="LT605205">
    <property type="protein sequence ID" value="SCD22109.1"/>
    <property type="molecule type" value="Genomic_DNA"/>
</dbReference>
<accession>A0A1R3T7P2</accession>
<evidence type="ECO:0000256" key="3">
    <source>
        <dbReference type="ARBA" id="ARBA00022692"/>
    </source>
</evidence>
<feature type="domain" description="ABC3 transporter permease C-terminal" evidence="7">
    <location>
        <begin position="650"/>
        <end position="763"/>
    </location>
</feature>
<dbReference type="GO" id="GO:0022857">
    <property type="term" value="F:transmembrane transporter activity"/>
    <property type="evidence" value="ECO:0007669"/>
    <property type="project" value="TreeGrafter"/>
</dbReference>
<feature type="transmembrane region" description="Helical" evidence="6">
    <location>
        <begin position="647"/>
        <end position="669"/>
    </location>
</feature>
<feature type="domain" description="ABC3 transporter permease C-terminal" evidence="7">
    <location>
        <begin position="275"/>
        <end position="388"/>
    </location>
</feature>
<dbReference type="InterPro" id="IPR003838">
    <property type="entry name" value="ABC3_permease_C"/>
</dbReference>
<evidence type="ECO:0000259" key="7">
    <source>
        <dbReference type="Pfam" id="PF02687"/>
    </source>
</evidence>
<comment type="subcellular location">
    <subcellularLocation>
        <location evidence="1">Cell membrane</location>
        <topology evidence="1">Multi-pass membrane protein</topology>
    </subcellularLocation>
</comment>
<dbReference type="KEGG" id="psac:PSM36_3324"/>
<dbReference type="AlphaFoldDB" id="A0A1R3T7P2"/>
<name>A0A1R3T7P2_9BACT</name>
<dbReference type="STRING" id="1642647.PSM36_3324"/>
<evidence type="ECO:0000313" key="9">
    <source>
        <dbReference type="EMBL" id="SCD22109.1"/>
    </source>
</evidence>
<keyword evidence="5 6" id="KW-0472">Membrane</keyword>
<evidence type="ECO:0000256" key="1">
    <source>
        <dbReference type="ARBA" id="ARBA00004651"/>
    </source>
</evidence>
<reference evidence="10" key="1">
    <citation type="submission" date="2016-08" db="EMBL/GenBank/DDBJ databases">
        <authorList>
            <person name="Wibberg D."/>
        </authorList>
    </citation>
    <scope>NUCLEOTIDE SEQUENCE [LARGE SCALE GENOMIC DNA]</scope>
</reference>
<evidence type="ECO:0000256" key="2">
    <source>
        <dbReference type="ARBA" id="ARBA00022475"/>
    </source>
</evidence>
<feature type="transmembrane region" description="Helical" evidence="6">
    <location>
        <begin position="318"/>
        <end position="342"/>
    </location>
</feature>
<keyword evidence="10" id="KW-1185">Reference proteome</keyword>
<feature type="transmembrane region" description="Helical" evidence="6">
    <location>
        <begin position="20"/>
        <end position="42"/>
    </location>
</feature>
<dbReference type="Proteomes" id="UP000187464">
    <property type="component" value="Chromosome I"/>
</dbReference>
<organism evidence="9 10">
    <name type="scientific">Proteiniphilum saccharofermentans</name>
    <dbReference type="NCBI Taxonomy" id="1642647"/>
    <lineage>
        <taxon>Bacteria</taxon>
        <taxon>Pseudomonadati</taxon>
        <taxon>Bacteroidota</taxon>
        <taxon>Bacteroidia</taxon>
        <taxon>Bacteroidales</taxon>
        <taxon>Dysgonomonadaceae</taxon>
        <taxon>Proteiniphilum</taxon>
    </lineage>
</organism>
<dbReference type="InterPro" id="IPR025857">
    <property type="entry name" value="MacB_PCD"/>
</dbReference>
<evidence type="ECO:0000256" key="6">
    <source>
        <dbReference type="SAM" id="Phobius"/>
    </source>
</evidence>
<feature type="transmembrane region" description="Helical" evidence="6">
    <location>
        <begin position="273"/>
        <end position="297"/>
    </location>
</feature>
<dbReference type="Pfam" id="PF12704">
    <property type="entry name" value="MacB_PCD"/>
    <property type="match status" value="1"/>
</dbReference>
<keyword evidence="3 6" id="KW-0812">Transmembrane</keyword>
<dbReference type="PANTHER" id="PTHR30572">
    <property type="entry name" value="MEMBRANE COMPONENT OF TRANSPORTER-RELATED"/>
    <property type="match status" value="1"/>
</dbReference>
<feature type="domain" description="MacB-like periplasmic core" evidence="8">
    <location>
        <begin position="26"/>
        <end position="186"/>
    </location>
</feature>
<feature type="transmembrane region" description="Helical" evidence="6">
    <location>
        <begin position="362"/>
        <end position="385"/>
    </location>
</feature>
<dbReference type="PANTHER" id="PTHR30572:SF18">
    <property type="entry name" value="ABC-TYPE MACROLIDE FAMILY EXPORT SYSTEM PERMEASE COMPONENT 2"/>
    <property type="match status" value="1"/>
</dbReference>
<evidence type="ECO:0000313" key="10">
    <source>
        <dbReference type="Proteomes" id="UP000187464"/>
    </source>
</evidence>
<dbReference type="Pfam" id="PF02687">
    <property type="entry name" value="FtsX"/>
    <property type="match status" value="2"/>
</dbReference>
<feature type="transmembrane region" description="Helical" evidence="6">
    <location>
        <begin position="406"/>
        <end position="430"/>
    </location>
</feature>
<dbReference type="GO" id="GO:0005886">
    <property type="term" value="C:plasma membrane"/>
    <property type="evidence" value="ECO:0007669"/>
    <property type="project" value="UniProtKB-SubCell"/>
</dbReference>
<dbReference type="InterPro" id="IPR050250">
    <property type="entry name" value="Macrolide_Exporter_MacB"/>
</dbReference>
<feature type="transmembrane region" description="Helical" evidence="6">
    <location>
        <begin position="733"/>
        <end position="753"/>
    </location>
</feature>
<dbReference type="RefSeq" id="WP_076931807.1">
    <property type="nucleotide sequence ID" value="NZ_LT605205.1"/>
</dbReference>
<protein>
    <submittedName>
        <fullName evidence="9">Acidobacterial duplicated orphan permease</fullName>
    </submittedName>
</protein>
<feature type="transmembrane region" description="Helical" evidence="6">
    <location>
        <begin position="702"/>
        <end position="721"/>
    </location>
</feature>
<keyword evidence="4 6" id="KW-1133">Transmembrane helix</keyword>
<keyword evidence="2" id="KW-1003">Cell membrane</keyword>
<proteinExistence type="predicted"/>